<keyword evidence="2" id="KW-0456">Lyase</keyword>
<sequence length="285" mass="30726">MRSAVGSAYRLGEVERSGRTLTATVDFDAGSPLFAGHYPDLAVVPGVLLIDLSRRVTVEHFADPLGGGRPQIHSAQFSAPVYPGTPVTLHAEVGAGSEVRIRLLEGDRKLASIRLRDNPVQPSSTPPPRTVGAPMEPRLPHRPPMAFLDDVIAVSADRLHARAGRSSIDFHRGTTTFVSSDPVTVWPPALVLEAWCQAAAVLMMRLAPEFAATVPAVLISRLTAVRSLADVVFGDTIDLHVRLLERYPTASTLTGCARVGERVVLEIDRLTATLRPFDRLRSPSA</sequence>
<evidence type="ECO:0000256" key="1">
    <source>
        <dbReference type="ARBA" id="ARBA00009174"/>
    </source>
</evidence>
<organism evidence="4 5">
    <name type="scientific">Nocardia terpenica</name>
    <dbReference type="NCBI Taxonomy" id="455432"/>
    <lineage>
        <taxon>Bacteria</taxon>
        <taxon>Bacillati</taxon>
        <taxon>Actinomycetota</taxon>
        <taxon>Actinomycetes</taxon>
        <taxon>Mycobacteriales</taxon>
        <taxon>Nocardiaceae</taxon>
        <taxon>Nocardia</taxon>
    </lineage>
</organism>
<protein>
    <recommendedName>
        <fullName evidence="3">ApeI dehydratase-like domain-containing protein</fullName>
    </recommendedName>
</protein>
<dbReference type="KEGG" id="ntp:CRH09_21880"/>
<gene>
    <name evidence="4" type="ORF">CRH09_21880</name>
</gene>
<reference evidence="4 5" key="1">
    <citation type="submission" date="2017-10" db="EMBL/GenBank/DDBJ databases">
        <title>Comparative genomics between pathogenic Norcardia.</title>
        <authorList>
            <person name="Zeng L."/>
        </authorList>
    </citation>
    <scope>NUCLEOTIDE SEQUENCE [LARGE SCALE GENOMIC DNA]</scope>
    <source>
        <strain evidence="4 5">NC_YFY_NT001</strain>
    </source>
</reference>
<dbReference type="GO" id="GO:0016829">
    <property type="term" value="F:lyase activity"/>
    <property type="evidence" value="ECO:0007669"/>
    <property type="project" value="UniProtKB-KW"/>
</dbReference>
<dbReference type="InterPro" id="IPR013114">
    <property type="entry name" value="FabA_FabZ"/>
</dbReference>
<dbReference type="PANTHER" id="PTHR30272:SF1">
    <property type="entry name" value="3-HYDROXYACYL-[ACYL-CARRIER-PROTEIN] DEHYDRATASE"/>
    <property type="match status" value="1"/>
</dbReference>
<feature type="domain" description="ApeI dehydratase-like" evidence="3">
    <location>
        <begin position="16"/>
        <end position="103"/>
    </location>
</feature>
<evidence type="ECO:0000313" key="5">
    <source>
        <dbReference type="Proteomes" id="UP000221961"/>
    </source>
</evidence>
<accession>A0A291RMC5</accession>
<evidence type="ECO:0000256" key="2">
    <source>
        <dbReference type="ARBA" id="ARBA00023239"/>
    </source>
</evidence>
<dbReference type="InterPro" id="IPR029069">
    <property type="entry name" value="HotDog_dom_sf"/>
</dbReference>
<dbReference type="Proteomes" id="UP000221961">
    <property type="component" value="Chromosome"/>
</dbReference>
<dbReference type="GeneID" id="88360005"/>
<evidence type="ECO:0000313" key="4">
    <source>
        <dbReference type="EMBL" id="ATL68440.1"/>
    </source>
</evidence>
<dbReference type="Gene3D" id="3.10.129.10">
    <property type="entry name" value="Hotdog Thioesterase"/>
    <property type="match status" value="2"/>
</dbReference>
<dbReference type="Pfam" id="PF22818">
    <property type="entry name" value="ApeI-like"/>
    <property type="match status" value="1"/>
</dbReference>
<dbReference type="RefSeq" id="WP_098695528.1">
    <property type="nucleotide sequence ID" value="NZ_CP023778.1"/>
</dbReference>
<dbReference type="AlphaFoldDB" id="A0A291RMC5"/>
<comment type="similarity">
    <text evidence="1">Belongs to the thioester dehydratase family. FabZ subfamily.</text>
</comment>
<name>A0A291RMC5_9NOCA</name>
<evidence type="ECO:0000259" key="3">
    <source>
        <dbReference type="Pfam" id="PF22818"/>
    </source>
</evidence>
<dbReference type="EMBL" id="CP023778">
    <property type="protein sequence ID" value="ATL68440.1"/>
    <property type="molecule type" value="Genomic_DNA"/>
</dbReference>
<dbReference type="InterPro" id="IPR054545">
    <property type="entry name" value="ApeI-like"/>
</dbReference>
<dbReference type="PANTHER" id="PTHR30272">
    <property type="entry name" value="3-HYDROXYACYL-[ACYL-CARRIER-PROTEIN] DEHYDRATASE"/>
    <property type="match status" value="1"/>
</dbReference>
<proteinExistence type="inferred from homology"/>
<dbReference type="SUPFAM" id="SSF54637">
    <property type="entry name" value="Thioesterase/thiol ester dehydrase-isomerase"/>
    <property type="match status" value="2"/>
</dbReference>